<keyword evidence="6" id="KW-1185">Reference proteome</keyword>
<feature type="transmembrane region" description="Helical" evidence="3">
    <location>
        <begin position="506"/>
        <end position="527"/>
    </location>
</feature>
<keyword evidence="3" id="KW-1133">Transmembrane helix</keyword>
<evidence type="ECO:0000259" key="4">
    <source>
        <dbReference type="PROSITE" id="PS50006"/>
    </source>
</evidence>
<organism evidence="5 6">
    <name type="scientific">Diversispora eburnea</name>
    <dbReference type="NCBI Taxonomy" id="1213867"/>
    <lineage>
        <taxon>Eukaryota</taxon>
        <taxon>Fungi</taxon>
        <taxon>Fungi incertae sedis</taxon>
        <taxon>Mucoromycota</taxon>
        <taxon>Glomeromycotina</taxon>
        <taxon>Glomeromycetes</taxon>
        <taxon>Diversisporales</taxon>
        <taxon>Diversisporaceae</taxon>
        <taxon>Diversispora</taxon>
    </lineage>
</organism>
<keyword evidence="3" id="KW-0812">Transmembrane</keyword>
<dbReference type="PANTHER" id="PTHR15715:SF37">
    <property type="entry name" value="LD47843P"/>
    <property type="match status" value="1"/>
</dbReference>
<dbReference type="InterPro" id="IPR000253">
    <property type="entry name" value="FHA_dom"/>
</dbReference>
<dbReference type="InterPro" id="IPR051176">
    <property type="entry name" value="Cent_Immune-Sig_Mod"/>
</dbReference>
<evidence type="ECO:0000256" key="1">
    <source>
        <dbReference type="SAM" id="Coils"/>
    </source>
</evidence>
<evidence type="ECO:0000313" key="6">
    <source>
        <dbReference type="Proteomes" id="UP000789706"/>
    </source>
</evidence>
<dbReference type="Proteomes" id="UP000789706">
    <property type="component" value="Unassembled WGS sequence"/>
</dbReference>
<dbReference type="AlphaFoldDB" id="A0A9N9AZE7"/>
<dbReference type="Pfam" id="PF00498">
    <property type="entry name" value="FHA"/>
    <property type="match status" value="1"/>
</dbReference>
<dbReference type="PROSITE" id="PS50006">
    <property type="entry name" value="FHA_DOMAIN"/>
    <property type="match status" value="1"/>
</dbReference>
<protein>
    <submittedName>
        <fullName evidence="5">3988_t:CDS:1</fullName>
    </submittedName>
</protein>
<comment type="caution">
    <text evidence="5">The sequence shown here is derived from an EMBL/GenBank/DDBJ whole genome shotgun (WGS) entry which is preliminary data.</text>
</comment>
<evidence type="ECO:0000256" key="2">
    <source>
        <dbReference type="SAM" id="MobiDB-lite"/>
    </source>
</evidence>
<gene>
    <name evidence="5" type="ORF">DEBURN_LOCUS7014</name>
</gene>
<feature type="region of interest" description="Disordered" evidence="2">
    <location>
        <begin position="80"/>
        <end position="112"/>
    </location>
</feature>
<keyword evidence="3" id="KW-0472">Membrane</keyword>
<dbReference type="EMBL" id="CAJVPK010000787">
    <property type="protein sequence ID" value="CAG8549221.1"/>
    <property type="molecule type" value="Genomic_DNA"/>
</dbReference>
<proteinExistence type="predicted"/>
<dbReference type="SMART" id="SM00240">
    <property type="entry name" value="FHA"/>
    <property type="match status" value="1"/>
</dbReference>
<keyword evidence="1" id="KW-0175">Coiled coil</keyword>
<feature type="coiled-coil region" evidence="1">
    <location>
        <begin position="469"/>
        <end position="496"/>
    </location>
</feature>
<name>A0A9N9AZE7_9GLOM</name>
<reference evidence="5" key="1">
    <citation type="submission" date="2021-06" db="EMBL/GenBank/DDBJ databases">
        <authorList>
            <person name="Kallberg Y."/>
            <person name="Tangrot J."/>
            <person name="Rosling A."/>
        </authorList>
    </citation>
    <scope>NUCLEOTIDE SEQUENCE</scope>
    <source>
        <strain evidence="5">AZ414A</strain>
    </source>
</reference>
<feature type="compositionally biased region" description="Polar residues" evidence="2">
    <location>
        <begin position="101"/>
        <end position="111"/>
    </location>
</feature>
<sequence>MSAISEIPQVMPIQENNMVKDPEITQPNLDPPNIDNVPPEPAKETDFVEITAEKNNDINDITAERDTPINDIQYNEYNENQELLDNTKQKDSLPAIDITPRSRSQSPNESPAPTRIVAVNLFPLTDSIVFSPKHLTFLPDQEIKIGRVSGSRNQKEAKAENGVFICDVMSREHAMLKEANGKILIKDTKSTHGTFVNSTRLGDGSQDSEWKELKHGDVITFGHSVRRNQSLYKHLSAYVFYPKEKRELPPIPIAANGASQNRELPQVMPAENLEIPAVSSNITKEPTTTDNFAVPMPMKVEEVLKDPKSTNSVIHVLPRNVAVSNLHEANSTNELTSVSVVKQKSLISTAMKQDRRPAPLDNRNNTTRFEVSPVKEEIISPEDFLLGNNNDDHDKQLIRQVPFVPPSPPPFEATENMGNSLQKNTFVPPLPISVREKGTQTYRELKHSKVLRKENKDDKEINEEFVPVNNNVEKIEEVKRDEVRELEEKIAILEDHANKRRKWERFTATMIGMFAGVVSVGFGAYLLGN</sequence>
<evidence type="ECO:0000256" key="3">
    <source>
        <dbReference type="SAM" id="Phobius"/>
    </source>
</evidence>
<dbReference type="OrthoDB" id="687730at2759"/>
<dbReference type="Gene3D" id="2.60.200.20">
    <property type="match status" value="1"/>
</dbReference>
<accession>A0A9N9AZE7</accession>
<feature type="region of interest" description="Disordered" evidence="2">
    <location>
        <begin position="1"/>
        <end position="41"/>
    </location>
</feature>
<dbReference type="PANTHER" id="PTHR15715">
    <property type="entry name" value="CENTROSOMAL PROTEIN OF 170 KDA"/>
    <property type="match status" value="1"/>
</dbReference>
<dbReference type="InterPro" id="IPR008984">
    <property type="entry name" value="SMAD_FHA_dom_sf"/>
</dbReference>
<evidence type="ECO:0000313" key="5">
    <source>
        <dbReference type="EMBL" id="CAG8549221.1"/>
    </source>
</evidence>
<dbReference type="SUPFAM" id="SSF49879">
    <property type="entry name" value="SMAD/FHA domain"/>
    <property type="match status" value="1"/>
</dbReference>
<feature type="domain" description="FHA" evidence="4">
    <location>
        <begin position="143"/>
        <end position="201"/>
    </location>
</feature>